<evidence type="ECO:0000259" key="3">
    <source>
        <dbReference type="Pfam" id="PF19289"/>
    </source>
</evidence>
<evidence type="ECO:0000313" key="5">
    <source>
        <dbReference type="EMBL" id="MVN86360.1"/>
    </source>
</evidence>
<dbReference type="InterPro" id="IPR047657">
    <property type="entry name" value="PmbA"/>
</dbReference>
<feature type="domain" description="Metalloprotease TldD/E C-terminal" evidence="3">
    <location>
        <begin position="234"/>
        <end position="454"/>
    </location>
</feature>
<keyword evidence="6" id="KW-1185">Reference proteome</keyword>
<dbReference type="GO" id="GO:0008237">
    <property type="term" value="F:metallopeptidase activity"/>
    <property type="evidence" value="ECO:0007669"/>
    <property type="project" value="InterPro"/>
</dbReference>
<dbReference type="SUPFAM" id="SSF111283">
    <property type="entry name" value="Putative modulator of DNA gyrase, PmbA/TldD"/>
    <property type="match status" value="1"/>
</dbReference>
<dbReference type="InterPro" id="IPR035068">
    <property type="entry name" value="TldD/PmbA_N"/>
</dbReference>
<dbReference type="Gene3D" id="3.30.2290.10">
    <property type="entry name" value="PmbA/TldD superfamily"/>
    <property type="match status" value="1"/>
</dbReference>
<dbReference type="GO" id="GO:0006508">
    <property type="term" value="P:proteolysis"/>
    <property type="evidence" value="ECO:0007669"/>
    <property type="project" value="InterPro"/>
</dbReference>
<comment type="caution">
    <text evidence="5">The sequence shown here is derived from an EMBL/GenBank/DDBJ whole genome shotgun (WGS) entry which is preliminary data.</text>
</comment>
<dbReference type="InterPro" id="IPR045569">
    <property type="entry name" value="Metalloprtase-TldD/E_C"/>
</dbReference>
<feature type="domain" description="Metalloprotease TldD/E central" evidence="4">
    <location>
        <begin position="124"/>
        <end position="227"/>
    </location>
</feature>
<dbReference type="Pfam" id="PF19289">
    <property type="entry name" value="PmbA_TldD_3rd"/>
    <property type="match status" value="1"/>
</dbReference>
<dbReference type="GO" id="GO:0005829">
    <property type="term" value="C:cytosol"/>
    <property type="evidence" value="ECO:0007669"/>
    <property type="project" value="TreeGrafter"/>
</dbReference>
<feature type="domain" description="Metalloprotease TldD/E N-terminal" evidence="2">
    <location>
        <begin position="33"/>
        <end position="96"/>
    </location>
</feature>
<dbReference type="Pfam" id="PF19290">
    <property type="entry name" value="PmbA_TldD_2nd"/>
    <property type="match status" value="1"/>
</dbReference>
<gene>
    <name evidence="5" type="ORF">GO986_06235</name>
</gene>
<organism evidence="5 6">
    <name type="scientific">Deinococcus arboris</name>
    <dbReference type="NCBI Taxonomy" id="2682977"/>
    <lineage>
        <taxon>Bacteria</taxon>
        <taxon>Thermotogati</taxon>
        <taxon>Deinococcota</taxon>
        <taxon>Deinococci</taxon>
        <taxon>Deinococcales</taxon>
        <taxon>Deinococcaceae</taxon>
        <taxon>Deinococcus</taxon>
    </lineage>
</organism>
<dbReference type="PANTHER" id="PTHR43421">
    <property type="entry name" value="METALLOPROTEASE PMBA"/>
    <property type="match status" value="1"/>
</dbReference>
<dbReference type="InterPro" id="IPR002510">
    <property type="entry name" value="Metalloprtase-TldD/E_N"/>
</dbReference>
<dbReference type="InterPro" id="IPR036059">
    <property type="entry name" value="TldD/PmbA_sf"/>
</dbReference>
<dbReference type="RefSeq" id="WP_157458425.1">
    <property type="nucleotide sequence ID" value="NZ_WQLB01000006.1"/>
</dbReference>
<sequence length="455" mass="47204">MTGADLNGAEQLSLDAARTYLLSAAQAQGVALEVYARRTAATSIEAHTGEVSEFKVSTQQGVGLRALVGGAWGYSFTENLSRPALERALRSAVQNAELVAPEAGAALRAWGTPPSVDTWGEGLSGVTAAQKVAVALQLEEAARRHDPRVASVPYTGYEDSQTETLVGNTEGLRREGRALHALTYAYPLAREGSENRMSGDWQFTRDFAGLDPTQTALTAAQKSLALLGARPAPTGTFPAVITGECLADLLRLFASMFSGRMVEEGKSPLAGRLGEVVASDLVTLVDDATLPLGLRSRAFDAEGCPSAPLTLLEGGRLKAFMHNAQTAARAGLDSTGHAARLGYQGVVGVGASNLAIQPGTTPDEAVTAGVTGLLLTQVKGGHAGADPYTGDFSLQAEGFWLEDGERAHPLDVFTVAGNILDLLSQIEALGSTLDWTLEATGAPAARVPALAVAGG</sequence>
<accession>A0A7C9LT30</accession>
<dbReference type="Pfam" id="PF01523">
    <property type="entry name" value="PmbA_TldD_1st"/>
    <property type="match status" value="1"/>
</dbReference>
<dbReference type="PANTHER" id="PTHR43421:SF1">
    <property type="entry name" value="METALLOPROTEASE PMBA"/>
    <property type="match status" value="1"/>
</dbReference>
<name>A0A7C9LT30_9DEIO</name>
<dbReference type="AlphaFoldDB" id="A0A7C9LT30"/>
<proteinExistence type="inferred from homology"/>
<evidence type="ECO:0000313" key="6">
    <source>
        <dbReference type="Proteomes" id="UP000483286"/>
    </source>
</evidence>
<evidence type="ECO:0000256" key="1">
    <source>
        <dbReference type="ARBA" id="ARBA00005836"/>
    </source>
</evidence>
<dbReference type="InterPro" id="IPR045570">
    <property type="entry name" value="Metalloprtase-TldD/E_cen_dom"/>
</dbReference>
<dbReference type="EMBL" id="WQLB01000006">
    <property type="protein sequence ID" value="MVN86360.1"/>
    <property type="molecule type" value="Genomic_DNA"/>
</dbReference>
<dbReference type="Proteomes" id="UP000483286">
    <property type="component" value="Unassembled WGS sequence"/>
</dbReference>
<reference evidence="5 6" key="1">
    <citation type="submission" date="2019-12" db="EMBL/GenBank/DDBJ databases">
        <title>Deinococcus sp. HMF7620 Genome sequencing and assembly.</title>
        <authorList>
            <person name="Kang H."/>
            <person name="Kim H."/>
            <person name="Joh K."/>
        </authorList>
    </citation>
    <scope>NUCLEOTIDE SEQUENCE [LARGE SCALE GENOMIC DNA]</scope>
    <source>
        <strain evidence="5 6">HMF7620</strain>
    </source>
</reference>
<protein>
    <submittedName>
        <fullName evidence="5">TldD/PmbA family protein</fullName>
    </submittedName>
</protein>
<evidence type="ECO:0000259" key="4">
    <source>
        <dbReference type="Pfam" id="PF19290"/>
    </source>
</evidence>
<evidence type="ECO:0000259" key="2">
    <source>
        <dbReference type="Pfam" id="PF01523"/>
    </source>
</evidence>
<comment type="similarity">
    <text evidence="1">Belongs to the peptidase U62 family.</text>
</comment>